<dbReference type="GeneID" id="94694103"/>
<proteinExistence type="inferred from homology"/>
<sequence length="257" mass="28102">MRSAWLEKGKPGIVPRAQSPASQNRKDIQMDTAQQSMAPPMVSAQALRFGQPGLLLWDGASHDWPVGLCLVRGGEGCGKTSLLQMLAGQLPLQAGRLVYPQQPDPSQRPALFWRDPRAELSNAERARPAQEWVQDQRQLHPAWSEAAWQAHADGLGLEPHLHKPLLALSTGSLRKLWMAAGWSSGVPLLLIDEPLAALDRGSMDHVQRTLAGLNRAGQQSAPVAGHGLRCVIVAHWDEMQGVAWDDVLDLPDQPPLR</sequence>
<evidence type="ECO:0000256" key="4">
    <source>
        <dbReference type="ARBA" id="ARBA00022741"/>
    </source>
</evidence>
<keyword evidence="5" id="KW-0067">ATP-binding</keyword>
<evidence type="ECO:0000313" key="8">
    <source>
        <dbReference type="EMBL" id="SDY69331.1"/>
    </source>
</evidence>
<feature type="compositionally biased region" description="Basic and acidic residues" evidence="6">
    <location>
        <begin position="1"/>
        <end position="10"/>
    </location>
</feature>
<dbReference type="AlphaFoldDB" id="A0A1H3LY18"/>
<evidence type="ECO:0000256" key="2">
    <source>
        <dbReference type="ARBA" id="ARBA00022448"/>
    </source>
</evidence>
<keyword evidence="2" id="KW-0813">Transport</keyword>
<keyword evidence="3" id="KW-1003">Cell membrane</keyword>
<dbReference type="PANTHER" id="PTHR42788:SF13">
    <property type="entry name" value="ALIPHATIC SULFONATES IMPORT ATP-BINDING PROTEIN SSUB"/>
    <property type="match status" value="1"/>
</dbReference>
<dbReference type="PANTHER" id="PTHR42788">
    <property type="entry name" value="TAURINE IMPORT ATP-BINDING PROTEIN-RELATED"/>
    <property type="match status" value="1"/>
</dbReference>
<evidence type="ECO:0000313" key="9">
    <source>
        <dbReference type="Proteomes" id="UP000183417"/>
    </source>
</evidence>
<comment type="similarity">
    <text evidence="1">Belongs to the ABC transporter superfamily.</text>
</comment>
<keyword evidence="3" id="KW-0472">Membrane</keyword>
<dbReference type="InterPro" id="IPR027417">
    <property type="entry name" value="P-loop_NTPase"/>
</dbReference>
<evidence type="ECO:0000256" key="5">
    <source>
        <dbReference type="ARBA" id="ARBA00022840"/>
    </source>
</evidence>
<feature type="region of interest" description="Disordered" evidence="6">
    <location>
        <begin position="1"/>
        <end position="28"/>
    </location>
</feature>
<dbReference type="EMBL" id="FNPE01000007">
    <property type="protein sequence ID" value="SDY69331.1"/>
    <property type="molecule type" value="Genomic_DNA"/>
</dbReference>
<dbReference type="GO" id="GO:0016887">
    <property type="term" value="F:ATP hydrolysis activity"/>
    <property type="evidence" value="ECO:0007669"/>
    <property type="project" value="InterPro"/>
</dbReference>
<dbReference type="Proteomes" id="UP000183417">
    <property type="component" value="Unassembled WGS sequence"/>
</dbReference>
<dbReference type="Pfam" id="PF00005">
    <property type="entry name" value="ABC_tran"/>
    <property type="match status" value="1"/>
</dbReference>
<gene>
    <name evidence="8" type="ORF">SAMN05421547_10736</name>
</gene>
<dbReference type="Gene3D" id="3.40.50.300">
    <property type="entry name" value="P-loop containing nucleotide triphosphate hydrolases"/>
    <property type="match status" value="1"/>
</dbReference>
<evidence type="ECO:0000256" key="1">
    <source>
        <dbReference type="ARBA" id="ARBA00005417"/>
    </source>
</evidence>
<feature type="domain" description="AAA+ ATPase" evidence="7">
    <location>
        <begin position="65"/>
        <end position="254"/>
    </location>
</feature>
<organism evidence="8 9">
    <name type="scientific">Delftia lacustris</name>
    <dbReference type="NCBI Taxonomy" id="558537"/>
    <lineage>
        <taxon>Bacteria</taxon>
        <taxon>Pseudomonadati</taxon>
        <taxon>Pseudomonadota</taxon>
        <taxon>Betaproteobacteria</taxon>
        <taxon>Burkholderiales</taxon>
        <taxon>Comamonadaceae</taxon>
        <taxon>Delftia</taxon>
    </lineage>
</organism>
<dbReference type="SMART" id="SM00382">
    <property type="entry name" value="AAA"/>
    <property type="match status" value="1"/>
</dbReference>
<dbReference type="InterPro" id="IPR003439">
    <property type="entry name" value="ABC_transporter-like_ATP-bd"/>
</dbReference>
<protein>
    <submittedName>
        <fullName evidence="8">ABC-type cobalamin/Fe3+-siderophores transport system, ATPase component</fullName>
    </submittedName>
</protein>
<reference evidence="8 9" key="1">
    <citation type="submission" date="2016-10" db="EMBL/GenBank/DDBJ databases">
        <authorList>
            <person name="de Groot N.N."/>
        </authorList>
    </citation>
    <scope>NUCLEOTIDE SEQUENCE [LARGE SCALE GENOMIC DNA]</scope>
    <source>
        <strain evidence="8 9">LMG 24775</strain>
    </source>
</reference>
<dbReference type="GO" id="GO:0005524">
    <property type="term" value="F:ATP binding"/>
    <property type="evidence" value="ECO:0007669"/>
    <property type="project" value="UniProtKB-KW"/>
</dbReference>
<keyword evidence="4" id="KW-0547">Nucleotide-binding</keyword>
<dbReference type="InterPro" id="IPR050166">
    <property type="entry name" value="ABC_transporter_ATP-bind"/>
</dbReference>
<evidence type="ECO:0000256" key="3">
    <source>
        <dbReference type="ARBA" id="ARBA00022475"/>
    </source>
</evidence>
<evidence type="ECO:0000259" key="7">
    <source>
        <dbReference type="SMART" id="SM00382"/>
    </source>
</evidence>
<name>A0A1H3LY18_9BURK</name>
<evidence type="ECO:0000256" key="6">
    <source>
        <dbReference type="SAM" id="MobiDB-lite"/>
    </source>
</evidence>
<dbReference type="SUPFAM" id="SSF52540">
    <property type="entry name" value="P-loop containing nucleoside triphosphate hydrolases"/>
    <property type="match status" value="1"/>
</dbReference>
<dbReference type="InterPro" id="IPR003593">
    <property type="entry name" value="AAA+_ATPase"/>
</dbReference>
<accession>A0A1H3LY18</accession>
<dbReference type="RefSeq" id="WP_074921578.1">
    <property type="nucleotide sequence ID" value="NZ_CP141274.1"/>
</dbReference>